<dbReference type="PANTHER" id="PTHR21327:SF18">
    <property type="entry name" value="3,4-DIHYDROXY-2-BUTANONE 4-PHOSPHATE SYNTHASE"/>
    <property type="match status" value="1"/>
</dbReference>
<protein>
    <submittedName>
        <fullName evidence="22">Riboflavin biosynthesis protein RibBA</fullName>
    </submittedName>
</protein>
<dbReference type="InterPro" id="IPR017945">
    <property type="entry name" value="DHBP_synth_RibB-like_a/b_dom"/>
</dbReference>
<reference evidence="22 23" key="2">
    <citation type="submission" date="2024-03" db="EMBL/GenBank/DDBJ databases">
        <title>Complete genome sequence of the green alga Chloropicon roscoffensis RCC1871.</title>
        <authorList>
            <person name="Lemieux C."/>
            <person name="Pombert J.-F."/>
            <person name="Otis C."/>
            <person name="Turmel M."/>
        </authorList>
    </citation>
    <scope>NUCLEOTIDE SEQUENCE [LARGE SCALE GENOMIC DNA]</scope>
    <source>
        <strain evidence="22 23">RCC1871</strain>
    </source>
</reference>
<evidence type="ECO:0000256" key="16">
    <source>
        <dbReference type="ARBA" id="ARBA00023239"/>
    </source>
</evidence>
<accession>A0A7S3C5T2</accession>
<evidence type="ECO:0000256" key="6">
    <source>
        <dbReference type="ARBA" id="ARBA00005520"/>
    </source>
</evidence>
<evidence type="ECO:0000256" key="15">
    <source>
        <dbReference type="ARBA" id="ARBA00023211"/>
    </source>
</evidence>
<comment type="catalytic activity">
    <reaction evidence="18">
        <text>GTP + 4 H2O = 2,5-diamino-6-hydroxy-4-(5-phosphoribosylamino)-pyrimidine + formate + 2 phosphate + 3 H(+)</text>
        <dbReference type="Rhea" id="RHEA:23704"/>
        <dbReference type="ChEBI" id="CHEBI:15377"/>
        <dbReference type="ChEBI" id="CHEBI:15378"/>
        <dbReference type="ChEBI" id="CHEBI:15740"/>
        <dbReference type="ChEBI" id="CHEBI:37565"/>
        <dbReference type="ChEBI" id="CHEBI:43474"/>
        <dbReference type="ChEBI" id="CHEBI:58614"/>
        <dbReference type="EC" id="3.5.4.25"/>
    </reaction>
</comment>
<dbReference type="Gene3D" id="3.40.50.10990">
    <property type="entry name" value="GTP cyclohydrolase II"/>
    <property type="match status" value="1"/>
</dbReference>
<dbReference type="Proteomes" id="UP001472866">
    <property type="component" value="Chromosome 02"/>
</dbReference>
<evidence type="ECO:0000256" key="5">
    <source>
        <dbReference type="ARBA" id="ARBA00004904"/>
    </source>
</evidence>
<evidence type="ECO:0000256" key="9">
    <source>
        <dbReference type="ARBA" id="ARBA00022723"/>
    </source>
</evidence>
<dbReference type="PIRSF" id="PIRSF001259">
    <property type="entry name" value="RibA"/>
    <property type="match status" value="1"/>
</dbReference>
<evidence type="ECO:0000256" key="3">
    <source>
        <dbReference type="ARBA" id="ARBA00001947"/>
    </source>
</evidence>
<evidence type="ECO:0000313" key="20">
    <source>
        <dbReference type="EMBL" id="CAE0186957.1"/>
    </source>
</evidence>
<proteinExistence type="inferred from homology"/>
<comment type="cofactor">
    <cofactor evidence="2">
        <name>Mg(2+)</name>
        <dbReference type="ChEBI" id="CHEBI:18420"/>
    </cofactor>
</comment>
<dbReference type="InterPro" id="IPR032677">
    <property type="entry name" value="GTP_cyclohydro_II"/>
</dbReference>
<dbReference type="PANTHER" id="PTHR21327">
    <property type="entry name" value="GTP CYCLOHYDROLASE II-RELATED"/>
    <property type="match status" value="1"/>
</dbReference>
<organism evidence="20">
    <name type="scientific">Chloropicon roscoffensis</name>
    <dbReference type="NCBI Taxonomy" id="1461544"/>
    <lineage>
        <taxon>Eukaryota</taxon>
        <taxon>Viridiplantae</taxon>
        <taxon>Chlorophyta</taxon>
        <taxon>Chloropicophyceae</taxon>
        <taxon>Chloropicales</taxon>
        <taxon>Chloropicaceae</taxon>
        <taxon>Chloropicon</taxon>
    </lineage>
</organism>
<comment type="similarity">
    <text evidence="6">In the N-terminal section; belongs to the DHBP synthase family.</text>
</comment>
<dbReference type="NCBIfam" id="NF001591">
    <property type="entry name" value="PRK00393.1"/>
    <property type="match status" value="1"/>
</dbReference>
<evidence type="ECO:0000313" key="23">
    <source>
        <dbReference type="Proteomes" id="UP001472866"/>
    </source>
</evidence>
<evidence type="ECO:0000256" key="7">
    <source>
        <dbReference type="ARBA" id="ARBA00008976"/>
    </source>
</evidence>
<evidence type="ECO:0000259" key="19">
    <source>
        <dbReference type="Pfam" id="PF00925"/>
    </source>
</evidence>
<dbReference type="UniPathway" id="UPA00275">
    <property type="reaction ID" value="UER00400"/>
</dbReference>
<dbReference type="SUPFAM" id="SSF142695">
    <property type="entry name" value="RibA-like"/>
    <property type="match status" value="1"/>
</dbReference>
<evidence type="ECO:0000256" key="18">
    <source>
        <dbReference type="ARBA" id="ARBA00049295"/>
    </source>
</evidence>
<keyword evidence="16" id="KW-0456">Lyase</keyword>
<dbReference type="InterPro" id="IPR016299">
    <property type="entry name" value="Riboflavin_synth_RibBA"/>
</dbReference>
<evidence type="ECO:0000256" key="2">
    <source>
        <dbReference type="ARBA" id="ARBA00001946"/>
    </source>
</evidence>
<evidence type="ECO:0000256" key="4">
    <source>
        <dbReference type="ARBA" id="ARBA00004853"/>
    </source>
</evidence>
<dbReference type="FunFam" id="3.40.50.10990:FF:000001">
    <property type="entry name" value="Riboflavin biosynthesis protein RibBA"/>
    <property type="match status" value="1"/>
</dbReference>
<reference evidence="20" key="1">
    <citation type="submission" date="2021-01" db="EMBL/GenBank/DDBJ databases">
        <authorList>
            <person name="Corre E."/>
            <person name="Pelletier E."/>
            <person name="Niang G."/>
            <person name="Scheremetjew M."/>
            <person name="Finn R."/>
            <person name="Kale V."/>
            <person name="Holt S."/>
            <person name="Cochrane G."/>
            <person name="Meng A."/>
            <person name="Brown T."/>
            <person name="Cohen L."/>
        </authorList>
    </citation>
    <scope>NUCLEOTIDE SEQUENCE</scope>
    <source>
        <strain evidence="20">RCC1871</strain>
    </source>
</reference>
<keyword evidence="12" id="KW-0862">Zinc</keyword>
<sequence length="486" mass="52553">MAALGGTASLGRRAALRAGCARTCAGRRAGRARVEAGARGLAGSRREGAAPKCRASLEEGVSSNVSDSFQEQEDNQLFRPTPGFDSIQDAIHDIAKGKFVVVLDDEDRENEGDLIIAAEKMTDEDVAFMVNHTSGLICVGMDGKDLDRLELPPMVAKNQDAMGTAFTVSVDLKQGTSTGISAADRCATIQALASPGSKPDDFRKPGHVFPLRYREGGVLKRAGHTEAAVDLARLAGCFPAGVLCEIVNEDGTMKRRDQLIAFAKEHGLLTITISDLIRYRSYYESLVERIAVARMPTKVGVFQAYSYRSKIDDEEHIAMVYGDVQKNEDPEGVLVRVHSECLTGDIMGSLRCDCGPQLELALKKVAEAGCGVVVYLRGQEGRGIGLGHKLRAYNLQDAGRDTVEANVDLGLPVDSREYGIGAHMLRDVGVSTLKLMTNNPAKYTGLSGYGLTITKRVPLLTPINKENKKYIMTKVNKMGHWFSGTE</sequence>
<keyword evidence="23" id="KW-1185">Reference proteome</keyword>
<evidence type="ECO:0000256" key="12">
    <source>
        <dbReference type="ARBA" id="ARBA00022833"/>
    </source>
</evidence>
<dbReference type="Pfam" id="PF00925">
    <property type="entry name" value="GTP_cyclohydro2"/>
    <property type="match status" value="1"/>
</dbReference>
<dbReference type="GO" id="GO:0008686">
    <property type="term" value="F:3,4-dihydroxy-2-butanone-4-phosphate synthase activity"/>
    <property type="evidence" value="ECO:0007669"/>
    <property type="project" value="InterPro"/>
</dbReference>
<evidence type="ECO:0000256" key="11">
    <source>
        <dbReference type="ARBA" id="ARBA00022801"/>
    </source>
</evidence>
<dbReference type="GO" id="GO:0009231">
    <property type="term" value="P:riboflavin biosynthetic process"/>
    <property type="evidence" value="ECO:0007669"/>
    <property type="project" value="UniProtKB-UniPathway"/>
</dbReference>
<keyword evidence="13" id="KW-0460">Magnesium</keyword>
<evidence type="ECO:0000313" key="21">
    <source>
        <dbReference type="EMBL" id="CAE0186959.1"/>
    </source>
</evidence>
<feature type="domain" description="GTP cyclohydrolase II" evidence="19">
    <location>
        <begin position="289"/>
        <end position="458"/>
    </location>
</feature>
<dbReference type="Gene3D" id="3.90.870.10">
    <property type="entry name" value="DHBP synthase"/>
    <property type="match status" value="1"/>
</dbReference>
<dbReference type="NCBIfam" id="TIGR00505">
    <property type="entry name" value="ribA"/>
    <property type="match status" value="1"/>
</dbReference>
<keyword evidence="14" id="KW-0342">GTP-binding</keyword>
<dbReference type="InterPro" id="IPR000926">
    <property type="entry name" value="RibA"/>
</dbReference>
<dbReference type="NCBIfam" id="TIGR00506">
    <property type="entry name" value="ribB"/>
    <property type="match status" value="1"/>
</dbReference>
<dbReference type="AlphaFoldDB" id="A0A7S3C5T2"/>
<dbReference type="CDD" id="cd00641">
    <property type="entry name" value="GTP_cyclohydro2"/>
    <property type="match status" value="1"/>
</dbReference>
<keyword evidence="8" id="KW-0686">Riboflavin biosynthesis</keyword>
<comment type="cofactor">
    <cofactor evidence="1">
        <name>Mn(2+)</name>
        <dbReference type="ChEBI" id="CHEBI:29035"/>
    </cofactor>
</comment>
<evidence type="ECO:0000256" key="13">
    <source>
        <dbReference type="ARBA" id="ARBA00022842"/>
    </source>
</evidence>
<dbReference type="InterPro" id="IPR000422">
    <property type="entry name" value="DHBP_synthase_RibB"/>
</dbReference>
<keyword evidence="15" id="KW-0464">Manganese</keyword>
<comment type="similarity">
    <text evidence="7">In the C-terminal section; belongs to the GTP cyclohydrolase II family.</text>
</comment>
<evidence type="ECO:0000256" key="14">
    <source>
        <dbReference type="ARBA" id="ARBA00023134"/>
    </source>
</evidence>
<dbReference type="HAMAP" id="MF_00179">
    <property type="entry name" value="RibA"/>
    <property type="match status" value="1"/>
</dbReference>
<keyword evidence="11" id="KW-0378">Hydrolase</keyword>
<keyword evidence="17" id="KW-0511">Multifunctional enzyme</keyword>
<dbReference type="GO" id="GO:0046872">
    <property type="term" value="F:metal ion binding"/>
    <property type="evidence" value="ECO:0007669"/>
    <property type="project" value="UniProtKB-KW"/>
</dbReference>
<dbReference type="NCBIfam" id="NF006803">
    <property type="entry name" value="PRK09311.1"/>
    <property type="match status" value="1"/>
</dbReference>
<dbReference type="EMBL" id="HBHZ01000028">
    <property type="protein sequence ID" value="CAE0186959.1"/>
    <property type="molecule type" value="Transcribed_RNA"/>
</dbReference>
<evidence type="ECO:0000256" key="10">
    <source>
        <dbReference type="ARBA" id="ARBA00022741"/>
    </source>
</evidence>
<comment type="pathway">
    <text evidence="5">Cofactor biosynthesis; riboflavin biosynthesis; 2-hydroxy-3-oxobutyl phosphate from D-ribulose 5-phosphate: step 1/1.</text>
</comment>
<gene>
    <name evidence="20" type="ORF">CROS1456_LOCUS22</name>
    <name evidence="21" type="ORF">CROS1456_LOCUS24</name>
    <name evidence="22" type="ORF">HKI87_02g13250</name>
</gene>
<evidence type="ECO:0000313" key="22">
    <source>
        <dbReference type="EMBL" id="WZN59798.1"/>
    </source>
</evidence>
<dbReference type="GO" id="GO:0003935">
    <property type="term" value="F:GTP cyclohydrolase II activity"/>
    <property type="evidence" value="ECO:0007669"/>
    <property type="project" value="UniProtKB-EC"/>
</dbReference>
<dbReference type="GO" id="GO:0005829">
    <property type="term" value="C:cytosol"/>
    <property type="evidence" value="ECO:0007669"/>
    <property type="project" value="TreeGrafter"/>
</dbReference>
<dbReference type="Pfam" id="PF00926">
    <property type="entry name" value="DHBP_synthase"/>
    <property type="match status" value="1"/>
</dbReference>
<comment type="cofactor">
    <cofactor evidence="3">
        <name>Zn(2+)</name>
        <dbReference type="ChEBI" id="CHEBI:29105"/>
    </cofactor>
</comment>
<dbReference type="GO" id="GO:0005525">
    <property type="term" value="F:GTP binding"/>
    <property type="evidence" value="ECO:0007669"/>
    <property type="project" value="UniProtKB-KW"/>
</dbReference>
<dbReference type="FunFam" id="3.90.870.10:FF:000001">
    <property type="entry name" value="Riboflavin biosynthesis protein RibBA"/>
    <property type="match status" value="1"/>
</dbReference>
<name>A0A7S3C5T2_9CHLO</name>
<dbReference type="InterPro" id="IPR036144">
    <property type="entry name" value="RibA-like_sf"/>
</dbReference>
<keyword evidence="9" id="KW-0479">Metal-binding</keyword>
<dbReference type="HAMAP" id="MF_01283">
    <property type="entry name" value="RibBA"/>
    <property type="match status" value="1"/>
</dbReference>
<keyword evidence="10" id="KW-0547">Nucleotide-binding</keyword>
<evidence type="ECO:0000256" key="1">
    <source>
        <dbReference type="ARBA" id="ARBA00001936"/>
    </source>
</evidence>
<evidence type="ECO:0000256" key="8">
    <source>
        <dbReference type="ARBA" id="ARBA00022619"/>
    </source>
</evidence>
<comment type="pathway">
    <text evidence="4">Cofactor biosynthesis; riboflavin biosynthesis; 5-amino-6-(D-ribitylamino)uracil from GTP: step 1/4.</text>
</comment>
<dbReference type="HAMAP" id="MF_00180">
    <property type="entry name" value="RibB"/>
    <property type="match status" value="1"/>
</dbReference>
<dbReference type="EMBL" id="CP151502">
    <property type="protein sequence ID" value="WZN59798.1"/>
    <property type="molecule type" value="Genomic_DNA"/>
</dbReference>
<evidence type="ECO:0000256" key="17">
    <source>
        <dbReference type="ARBA" id="ARBA00023268"/>
    </source>
</evidence>
<dbReference type="EMBL" id="HBHZ01000026">
    <property type="protein sequence ID" value="CAE0186957.1"/>
    <property type="molecule type" value="Transcribed_RNA"/>
</dbReference>
<dbReference type="SUPFAM" id="SSF55821">
    <property type="entry name" value="YrdC/RibB"/>
    <property type="match status" value="1"/>
</dbReference>